<proteinExistence type="predicted"/>
<evidence type="ECO:0000313" key="2">
    <source>
        <dbReference type="Proteomes" id="UP000292003"/>
    </source>
</evidence>
<sequence length="247" mass="26886">MHATEIRRLTELEDHHWWYRERRVTLARELRRLAPPAPGERALDIGAAGGGNTRVLVEHGWRALATDTSEVAVELARERGLDACWADARDLPVDTASCGVVTALDVLEHIDEDRRAAAEIARVLRPGGTALVSVPCDMALWSAHDEAVGHVRRYDRAGLTAVLRGAGLVVDRVWSWNVLLRPVVALRRKRSTGSDLTELHPVVNAALRAVITAERYLPVSGLPGVSLVARAHRPAAAGNETTVAGTR</sequence>
<organism evidence="1 2">
    <name type="scientific">Amycolatopsis suaedae</name>
    <dbReference type="NCBI Taxonomy" id="2510978"/>
    <lineage>
        <taxon>Bacteria</taxon>
        <taxon>Bacillati</taxon>
        <taxon>Actinomycetota</taxon>
        <taxon>Actinomycetes</taxon>
        <taxon>Pseudonocardiales</taxon>
        <taxon>Pseudonocardiaceae</taxon>
        <taxon>Amycolatopsis</taxon>
    </lineage>
</organism>
<dbReference type="GO" id="GO:0008168">
    <property type="term" value="F:methyltransferase activity"/>
    <property type="evidence" value="ECO:0007669"/>
    <property type="project" value="UniProtKB-KW"/>
</dbReference>
<name>A0A4Q7J126_9PSEU</name>
<dbReference type="Gene3D" id="3.40.50.150">
    <property type="entry name" value="Vaccinia Virus protein VP39"/>
    <property type="match status" value="1"/>
</dbReference>
<evidence type="ECO:0000313" key="1">
    <source>
        <dbReference type="EMBL" id="RZQ61080.1"/>
    </source>
</evidence>
<dbReference type="EMBL" id="SFCC01000013">
    <property type="protein sequence ID" value="RZQ61080.1"/>
    <property type="molecule type" value="Genomic_DNA"/>
</dbReference>
<dbReference type="CDD" id="cd02440">
    <property type="entry name" value="AdoMet_MTases"/>
    <property type="match status" value="1"/>
</dbReference>
<dbReference type="OrthoDB" id="9810247at2"/>
<gene>
    <name evidence="1" type="ORF">EWH70_24640</name>
</gene>
<reference evidence="1 2" key="1">
    <citation type="submission" date="2019-02" db="EMBL/GenBank/DDBJ databases">
        <title>Draft genome sequence of Amycolatopsis sp. 8-3EHSu isolated from roots of Suaeda maritima.</title>
        <authorList>
            <person name="Duangmal K."/>
            <person name="Chantavorakit T."/>
        </authorList>
    </citation>
    <scope>NUCLEOTIDE SEQUENCE [LARGE SCALE GENOMIC DNA]</scope>
    <source>
        <strain evidence="1 2">8-3EHSu</strain>
    </source>
</reference>
<dbReference type="GO" id="GO:0032259">
    <property type="term" value="P:methylation"/>
    <property type="evidence" value="ECO:0007669"/>
    <property type="project" value="UniProtKB-KW"/>
</dbReference>
<keyword evidence="1" id="KW-0808">Transferase</keyword>
<dbReference type="AlphaFoldDB" id="A0A4Q7J126"/>
<protein>
    <submittedName>
        <fullName evidence="1">Methyltransferase domain-containing protein</fullName>
    </submittedName>
</protein>
<dbReference type="Pfam" id="PF13489">
    <property type="entry name" value="Methyltransf_23"/>
    <property type="match status" value="1"/>
</dbReference>
<dbReference type="PANTHER" id="PTHR43861">
    <property type="entry name" value="TRANS-ACONITATE 2-METHYLTRANSFERASE-RELATED"/>
    <property type="match status" value="1"/>
</dbReference>
<keyword evidence="2" id="KW-1185">Reference proteome</keyword>
<accession>A0A4Q7J126</accession>
<dbReference type="Proteomes" id="UP000292003">
    <property type="component" value="Unassembled WGS sequence"/>
</dbReference>
<dbReference type="InterPro" id="IPR029063">
    <property type="entry name" value="SAM-dependent_MTases_sf"/>
</dbReference>
<dbReference type="RefSeq" id="WP_130477894.1">
    <property type="nucleotide sequence ID" value="NZ_SFCC01000013.1"/>
</dbReference>
<comment type="caution">
    <text evidence="1">The sequence shown here is derived from an EMBL/GenBank/DDBJ whole genome shotgun (WGS) entry which is preliminary data.</text>
</comment>
<dbReference type="SUPFAM" id="SSF53335">
    <property type="entry name" value="S-adenosyl-L-methionine-dependent methyltransferases"/>
    <property type="match status" value="1"/>
</dbReference>
<keyword evidence="1" id="KW-0489">Methyltransferase</keyword>